<protein>
    <submittedName>
        <fullName evidence="3">Lectin c-type domain-containing protein</fullName>
    </submittedName>
</protein>
<dbReference type="Gene3D" id="3.10.100.10">
    <property type="entry name" value="Mannose-Binding Protein A, subunit A"/>
    <property type="match status" value="1"/>
</dbReference>
<gene>
    <name evidence="3" type="ORF">DdX_06058</name>
</gene>
<comment type="caution">
    <text evidence="3">The sequence shown here is derived from an EMBL/GenBank/DDBJ whole genome shotgun (WGS) entry which is preliminary data.</text>
</comment>
<evidence type="ECO:0000313" key="4">
    <source>
        <dbReference type="Proteomes" id="UP001201812"/>
    </source>
</evidence>
<dbReference type="InterPro" id="IPR016186">
    <property type="entry name" value="C-type_lectin-like/link_sf"/>
</dbReference>
<feature type="domain" description="C-type lectin" evidence="2">
    <location>
        <begin position="52"/>
        <end position="163"/>
    </location>
</feature>
<organism evidence="3 4">
    <name type="scientific">Ditylenchus destructor</name>
    <dbReference type="NCBI Taxonomy" id="166010"/>
    <lineage>
        <taxon>Eukaryota</taxon>
        <taxon>Metazoa</taxon>
        <taxon>Ecdysozoa</taxon>
        <taxon>Nematoda</taxon>
        <taxon>Chromadorea</taxon>
        <taxon>Rhabditida</taxon>
        <taxon>Tylenchina</taxon>
        <taxon>Tylenchomorpha</taxon>
        <taxon>Sphaerularioidea</taxon>
        <taxon>Anguinidae</taxon>
        <taxon>Anguininae</taxon>
        <taxon>Ditylenchus</taxon>
    </lineage>
</organism>
<dbReference type="PANTHER" id="PTHR45784">
    <property type="entry name" value="C-TYPE LECTIN DOMAIN FAMILY 20 MEMBER A-RELATED"/>
    <property type="match status" value="1"/>
</dbReference>
<dbReference type="AlphaFoldDB" id="A0AAD4N849"/>
<dbReference type="Proteomes" id="UP001201812">
    <property type="component" value="Unassembled WGS sequence"/>
</dbReference>
<dbReference type="EMBL" id="JAKKPZ010000007">
    <property type="protein sequence ID" value="KAI1718943.1"/>
    <property type="molecule type" value="Genomic_DNA"/>
</dbReference>
<keyword evidence="1" id="KW-1015">Disulfide bond</keyword>
<dbReference type="PROSITE" id="PS50041">
    <property type="entry name" value="C_TYPE_LECTIN_2"/>
    <property type="match status" value="1"/>
</dbReference>
<dbReference type="InterPro" id="IPR001304">
    <property type="entry name" value="C-type_lectin-like"/>
</dbReference>
<dbReference type="InterPro" id="IPR018378">
    <property type="entry name" value="C-type_lectin_CS"/>
</dbReference>
<dbReference type="PANTHER" id="PTHR45784:SF3">
    <property type="entry name" value="C-TYPE LECTIN DOMAIN FAMILY 4 MEMBER K-LIKE-RELATED"/>
    <property type="match status" value="1"/>
</dbReference>
<dbReference type="SUPFAM" id="SSF56436">
    <property type="entry name" value="C-type lectin-like"/>
    <property type="match status" value="1"/>
</dbReference>
<dbReference type="CDD" id="cd00037">
    <property type="entry name" value="CLECT"/>
    <property type="match status" value="1"/>
</dbReference>
<dbReference type="PROSITE" id="PS00615">
    <property type="entry name" value="C_TYPE_LECTIN_1"/>
    <property type="match status" value="1"/>
</dbReference>
<sequence>MDRAFSNRIESLSKRIDRLENNNNYGGNLRQAVQAEWTALNIDNSNKTIRVFHAAKNNWTEAVEICKENFGSLLHIESEEENQRISDMLRNTTDIDDDHKSPLYWIGEEAMATLILPPERYSNFDTTEDTPTEQHRGCAAVTAGNEGKWLSRDCAERHDFICQT</sequence>
<accession>A0AAD4N849</accession>
<dbReference type="Pfam" id="PF00059">
    <property type="entry name" value="Lectin_C"/>
    <property type="match status" value="1"/>
</dbReference>
<keyword evidence="4" id="KW-1185">Reference proteome</keyword>
<name>A0AAD4N849_9BILA</name>
<proteinExistence type="predicted"/>
<evidence type="ECO:0000313" key="3">
    <source>
        <dbReference type="EMBL" id="KAI1718943.1"/>
    </source>
</evidence>
<dbReference type="InterPro" id="IPR016187">
    <property type="entry name" value="CTDL_fold"/>
</dbReference>
<evidence type="ECO:0000256" key="1">
    <source>
        <dbReference type="ARBA" id="ARBA00023157"/>
    </source>
</evidence>
<evidence type="ECO:0000259" key="2">
    <source>
        <dbReference type="PROSITE" id="PS50041"/>
    </source>
</evidence>
<reference evidence="3" key="1">
    <citation type="submission" date="2022-01" db="EMBL/GenBank/DDBJ databases">
        <title>Genome Sequence Resource for Two Populations of Ditylenchus destructor, the Migratory Endoparasitic Phytonematode.</title>
        <authorList>
            <person name="Zhang H."/>
            <person name="Lin R."/>
            <person name="Xie B."/>
        </authorList>
    </citation>
    <scope>NUCLEOTIDE SEQUENCE</scope>
    <source>
        <strain evidence="3">BazhouSP</strain>
    </source>
</reference>
<dbReference type="SMART" id="SM00034">
    <property type="entry name" value="CLECT"/>
    <property type="match status" value="1"/>
</dbReference>